<dbReference type="SUPFAM" id="SSF50465">
    <property type="entry name" value="EF-Tu/eEF-1alpha/eIF2-gamma C-terminal domain"/>
    <property type="match status" value="1"/>
</dbReference>
<evidence type="ECO:0000256" key="4">
    <source>
        <dbReference type="ARBA" id="ARBA00022741"/>
    </source>
</evidence>
<dbReference type="Pfam" id="PF03144">
    <property type="entry name" value="GTP_EFTU_D2"/>
    <property type="match status" value="1"/>
</dbReference>
<dbReference type="InterPro" id="IPR009001">
    <property type="entry name" value="Transl_elong_EF1A/Init_IF2_C"/>
</dbReference>
<dbReference type="SUPFAM" id="SSF46785">
    <property type="entry name" value="Winged helix' DNA-binding domain"/>
    <property type="match status" value="2"/>
</dbReference>
<evidence type="ECO:0000256" key="5">
    <source>
        <dbReference type="ARBA" id="ARBA00022917"/>
    </source>
</evidence>
<dbReference type="AlphaFoldDB" id="A0AB39BSK6"/>
<dbReference type="InterPro" id="IPR009000">
    <property type="entry name" value="Transl_B-barrel_sf"/>
</dbReference>
<dbReference type="CDD" id="cd04171">
    <property type="entry name" value="SelB"/>
    <property type="match status" value="1"/>
</dbReference>
<evidence type="ECO:0000256" key="3">
    <source>
        <dbReference type="ARBA" id="ARBA00022490"/>
    </source>
</evidence>
<gene>
    <name evidence="10" type="primary">selB</name>
    <name evidence="10" type="ORF">AB3N04_19255</name>
</gene>
<evidence type="ECO:0000256" key="2">
    <source>
        <dbReference type="ARBA" id="ARBA00015953"/>
    </source>
</evidence>
<dbReference type="NCBIfam" id="TIGR00475">
    <property type="entry name" value="selB"/>
    <property type="match status" value="1"/>
</dbReference>
<dbReference type="Gene3D" id="1.10.10.10">
    <property type="entry name" value="Winged helix-like DNA-binding domain superfamily/Winged helix DNA-binding domain"/>
    <property type="match status" value="1"/>
</dbReference>
<dbReference type="InterPro" id="IPR000795">
    <property type="entry name" value="T_Tr_GTP-bd_dom"/>
</dbReference>
<dbReference type="InterPro" id="IPR050055">
    <property type="entry name" value="EF-Tu_GTPase"/>
</dbReference>
<dbReference type="SUPFAM" id="SSF50447">
    <property type="entry name" value="Translation proteins"/>
    <property type="match status" value="1"/>
</dbReference>
<dbReference type="CDD" id="cd03696">
    <property type="entry name" value="SelB_II"/>
    <property type="match status" value="1"/>
</dbReference>
<dbReference type="InterPro" id="IPR015191">
    <property type="entry name" value="SelB_WHD4"/>
</dbReference>
<reference evidence="10" key="1">
    <citation type="submission" date="2024-07" db="EMBL/GenBank/DDBJ databases">
        <title>Identification and characteristics of an arsenic-resistant bacterial isolate, which belongs to a novel species.</title>
        <authorList>
            <person name="Juszczyk A."/>
            <person name="Kowalczyk A."/>
            <person name="Was K."/>
            <person name="Kosowicz W."/>
            <person name="Budzyn A."/>
            <person name="Latowski D."/>
        </authorList>
    </citation>
    <scope>NUCLEOTIDE SEQUENCE</scope>
    <source>
        <strain evidence="10">As8PL</strain>
    </source>
</reference>
<dbReference type="InterPro" id="IPR057335">
    <property type="entry name" value="Beta-barrel_SelB"/>
</dbReference>
<dbReference type="Gene3D" id="2.40.30.10">
    <property type="entry name" value="Translation factors"/>
    <property type="match status" value="1"/>
</dbReference>
<dbReference type="PANTHER" id="PTHR43721:SF22">
    <property type="entry name" value="ELONGATION FACTOR TU, MITOCHONDRIAL"/>
    <property type="match status" value="1"/>
</dbReference>
<accession>A0AB39BSK6</accession>
<dbReference type="GO" id="GO:0003924">
    <property type="term" value="F:GTPase activity"/>
    <property type="evidence" value="ECO:0007669"/>
    <property type="project" value="InterPro"/>
</dbReference>
<evidence type="ECO:0000256" key="1">
    <source>
        <dbReference type="ARBA" id="ARBA00004496"/>
    </source>
</evidence>
<proteinExistence type="predicted"/>
<evidence type="ECO:0000256" key="6">
    <source>
        <dbReference type="ARBA" id="ARBA00023134"/>
    </source>
</evidence>
<dbReference type="GO" id="GO:0005829">
    <property type="term" value="C:cytosol"/>
    <property type="evidence" value="ECO:0007669"/>
    <property type="project" value="TreeGrafter"/>
</dbReference>
<dbReference type="CDD" id="cd15491">
    <property type="entry name" value="selB_III"/>
    <property type="match status" value="1"/>
</dbReference>
<dbReference type="PROSITE" id="PS51722">
    <property type="entry name" value="G_TR_2"/>
    <property type="match status" value="1"/>
</dbReference>
<dbReference type="Gene3D" id="1.10.10.2770">
    <property type="match status" value="1"/>
</dbReference>
<keyword evidence="4" id="KW-0547">Nucleotide-binding</keyword>
<sequence>MKKHYTIGMAGHIDHGKTSLTKALTNVYTDRLKEEQERNISIELGYAPLSLSDEMEVSIIDVPGHERFIRQMIAGVAGIDMVMLVIAADEGVMPQTREHLDILTLLGIKRGVIVVTKINKVDEEMLELAQMDIEESIEGTFLAEQPFFFVDSIEEVGLEQLKEGLIKELTNIPERNANGSFRLPIDQVFTVHGQGTVVRGTVYEGMVQEGDMVEVLPQGGLVRARQLQVHHETRASGQAGQRVAINLGGIEKSTLKRGDVICAPSQYESTETIDIALQTVANLDHVMKQRQAIKLHLGTSEVYGKIVFFDRNELTADPNEVLCQLRLDAPVVTRRGDRFIIRRPSPMETIGGGQVIDAHGKRYKFGEETIHMLAKKREGTPEELITDALLEKKVLSIKDLISHTGLQAETVKSVISGEAFVKLNGQEVTSTDVLNLVTRTIQHDLSTYHEEFPMRKGMPKAELIQANKSTFSKGLVETVINHEAEKQAINVIGPTVALTDHTPHPPLKWEKRVYNALDTLEKEDFKVSPLVEHLANQQLPSNLTDELIHYATQEELVFGLDEKLFIHHVPFKKMVHRLNDETSERFSLQDAKEATGLSRKYLVPFLEKLDELKLTKRDEQERIWMTSHLEEWMSE</sequence>
<feature type="domain" description="Tr-type G" evidence="9">
    <location>
        <begin position="2"/>
        <end position="174"/>
    </location>
</feature>
<dbReference type="PRINTS" id="PR00315">
    <property type="entry name" value="ELONGATNFCT"/>
</dbReference>
<evidence type="ECO:0000256" key="7">
    <source>
        <dbReference type="ARBA" id="ARBA00025526"/>
    </source>
</evidence>
<dbReference type="GO" id="GO:0003723">
    <property type="term" value="F:RNA binding"/>
    <property type="evidence" value="ECO:0007669"/>
    <property type="project" value="InterPro"/>
</dbReference>
<dbReference type="Gene3D" id="3.40.50.300">
    <property type="entry name" value="P-loop containing nucleotide triphosphate hydrolases"/>
    <property type="match status" value="1"/>
</dbReference>
<dbReference type="PANTHER" id="PTHR43721">
    <property type="entry name" value="ELONGATION FACTOR TU-RELATED"/>
    <property type="match status" value="1"/>
</dbReference>
<dbReference type="NCBIfam" id="TIGR00231">
    <property type="entry name" value="small_GTP"/>
    <property type="match status" value="1"/>
</dbReference>
<name>A0AB39BSK6_9BACI</name>
<dbReference type="Pfam" id="PF00009">
    <property type="entry name" value="GTP_EFTU"/>
    <property type="match status" value="1"/>
</dbReference>
<dbReference type="Pfam" id="PF09107">
    <property type="entry name" value="WHD_3rd_SelB"/>
    <property type="match status" value="1"/>
</dbReference>
<evidence type="ECO:0000313" key="10">
    <source>
        <dbReference type="EMBL" id="XDI36783.1"/>
    </source>
</evidence>
<dbReference type="GO" id="GO:0005525">
    <property type="term" value="F:GTP binding"/>
    <property type="evidence" value="ECO:0007669"/>
    <property type="project" value="UniProtKB-KW"/>
</dbReference>
<dbReference type="RefSeq" id="WP_368504169.1">
    <property type="nucleotide sequence ID" value="NZ_CP162551.1"/>
</dbReference>
<dbReference type="EMBL" id="CP162551">
    <property type="protein sequence ID" value="XDI36783.1"/>
    <property type="molecule type" value="Genomic_DNA"/>
</dbReference>
<keyword evidence="6" id="KW-0342">GTP-binding</keyword>
<dbReference type="Pfam" id="PF09106">
    <property type="entry name" value="WHD_2nd_SelB"/>
    <property type="match status" value="1"/>
</dbReference>
<dbReference type="SUPFAM" id="SSF52540">
    <property type="entry name" value="P-loop containing nucleoside triphosphate hydrolases"/>
    <property type="match status" value="1"/>
</dbReference>
<evidence type="ECO:0000256" key="8">
    <source>
        <dbReference type="ARBA" id="ARBA00031615"/>
    </source>
</evidence>
<dbReference type="InterPro" id="IPR036388">
    <property type="entry name" value="WH-like_DNA-bd_sf"/>
</dbReference>
<dbReference type="InterPro" id="IPR027417">
    <property type="entry name" value="P-loop_NTPase"/>
</dbReference>
<keyword evidence="3" id="KW-0963">Cytoplasm</keyword>
<dbReference type="InterPro" id="IPR005225">
    <property type="entry name" value="Small_GTP-bd"/>
</dbReference>
<dbReference type="GO" id="GO:0003746">
    <property type="term" value="F:translation elongation factor activity"/>
    <property type="evidence" value="ECO:0007669"/>
    <property type="project" value="UniProtKB-KW"/>
</dbReference>
<comment type="subcellular location">
    <subcellularLocation>
        <location evidence="1">Cytoplasm</location>
    </subcellularLocation>
</comment>
<comment type="function">
    <text evidence="7">Translation factor necessary for the incorporation of selenocysteine into proteins. It probably replaces EF-Tu for the insertion of selenocysteine directed by the UGA codon. SelB binds GTP and GDP.</text>
</comment>
<dbReference type="InterPro" id="IPR004535">
    <property type="entry name" value="Transl_elong_SelB"/>
</dbReference>
<dbReference type="InterPro" id="IPR036390">
    <property type="entry name" value="WH_DNA-bd_sf"/>
</dbReference>
<dbReference type="GO" id="GO:0001514">
    <property type="term" value="P:selenocysteine incorporation"/>
    <property type="evidence" value="ECO:0007669"/>
    <property type="project" value="InterPro"/>
</dbReference>
<evidence type="ECO:0000259" key="9">
    <source>
        <dbReference type="PROSITE" id="PS51722"/>
    </source>
</evidence>
<dbReference type="InterPro" id="IPR004161">
    <property type="entry name" value="EFTu-like_2"/>
</dbReference>
<dbReference type="InterPro" id="IPR015190">
    <property type="entry name" value="Elong_fac_SelB-wing-hlx_typ-2"/>
</dbReference>
<organism evidence="10">
    <name type="scientific">Alkalihalophilus sp. As8PL</name>
    <dbReference type="NCBI Taxonomy" id="3237103"/>
    <lineage>
        <taxon>Bacteria</taxon>
        <taxon>Bacillati</taxon>
        <taxon>Bacillota</taxon>
        <taxon>Bacilli</taxon>
        <taxon>Bacillales</taxon>
        <taxon>Bacillaceae</taxon>
        <taxon>Alkalihalophilus</taxon>
    </lineage>
</organism>
<keyword evidence="10" id="KW-0251">Elongation factor</keyword>
<keyword evidence="5" id="KW-0648">Protein biosynthesis</keyword>
<dbReference type="Pfam" id="PF25461">
    <property type="entry name" value="Beta-barrel_SelB"/>
    <property type="match status" value="1"/>
</dbReference>
<protein>
    <recommendedName>
        <fullName evidence="2">Selenocysteine-specific elongation factor</fullName>
    </recommendedName>
    <alternativeName>
        <fullName evidence="8">SelB translation factor</fullName>
    </alternativeName>
</protein>